<dbReference type="PANTHER" id="PTHR22600">
    <property type="entry name" value="BETA-HEXOSAMINIDASE"/>
    <property type="match status" value="1"/>
</dbReference>
<organism evidence="11 12">
    <name type="scientific">Reticulomyxa filosa</name>
    <dbReference type="NCBI Taxonomy" id="46433"/>
    <lineage>
        <taxon>Eukaryota</taxon>
        <taxon>Sar</taxon>
        <taxon>Rhizaria</taxon>
        <taxon>Retaria</taxon>
        <taxon>Foraminifera</taxon>
        <taxon>Monothalamids</taxon>
        <taxon>Reticulomyxidae</taxon>
        <taxon>Reticulomyxa</taxon>
    </lineage>
</organism>
<comment type="similarity">
    <text evidence="2">Belongs to the glycosyl hydrolase 20 family.</text>
</comment>
<dbReference type="GO" id="GO:0030203">
    <property type="term" value="P:glycosaminoglycan metabolic process"/>
    <property type="evidence" value="ECO:0007669"/>
    <property type="project" value="TreeGrafter"/>
</dbReference>
<dbReference type="GO" id="GO:0004563">
    <property type="term" value="F:beta-N-acetylhexosaminidase activity"/>
    <property type="evidence" value="ECO:0007669"/>
    <property type="project" value="UniProtKB-EC"/>
</dbReference>
<proteinExistence type="inferred from homology"/>
<keyword evidence="8" id="KW-1133">Transmembrane helix</keyword>
<evidence type="ECO:0000256" key="1">
    <source>
        <dbReference type="ARBA" id="ARBA00001231"/>
    </source>
</evidence>
<feature type="domain" description="Beta-hexosaminidase eukaryotic type N-terminal" evidence="10">
    <location>
        <begin position="152"/>
        <end position="270"/>
    </location>
</feature>
<evidence type="ECO:0000259" key="9">
    <source>
        <dbReference type="Pfam" id="PF00728"/>
    </source>
</evidence>
<dbReference type="GO" id="GO:0016020">
    <property type="term" value="C:membrane"/>
    <property type="evidence" value="ECO:0007669"/>
    <property type="project" value="TreeGrafter"/>
</dbReference>
<evidence type="ECO:0000256" key="8">
    <source>
        <dbReference type="SAM" id="Phobius"/>
    </source>
</evidence>
<dbReference type="SUPFAM" id="SSF51445">
    <property type="entry name" value="(Trans)glycosidases"/>
    <property type="match status" value="1"/>
</dbReference>
<evidence type="ECO:0000256" key="4">
    <source>
        <dbReference type="ARBA" id="ARBA00022801"/>
    </source>
</evidence>
<name>X6M4C3_RETFI</name>
<dbReference type="InterPro" id="IPR017853">
    <property type="entry name" value="GH"/>
</dbReference>
<comment type="caution">
    <text evidence="11">The sequence shown here is derived from an EMBL/GenBank/DDBJ whole genome shotgun (WGS) entry which is preliminary data.</text>
</comment>
<dbReference type="Gene3D" id="3.30.379.10">
    <property type="entry name" value="Chitobiase/beta-hexosaminidase domain 2-like"/>
    <property type="match status" value="1"/>
</dbReference>
<evidence type="ECO:0000313" key="12">
    <source>
        <dbReference type="Proteomes" id="UP000023152"/>
    </source>
</evidence>
<feature type="region of interest" description="Disordered" evidence="7">
    <location>
        <begin position="99"/>
        <end position="131"/>
    </location>
</feature>
<dbReference type="InterPro" id="IPR025705">
    <property type="entry name" value="Beta_hexosaminidase_sua/sub"/>
</dbReference>
<dbReference type="SUPFAM" id="SSF55545">
    <property type="entry name" value="beta-N-acetylhexosaminidase-like domain"/>
    <property type="match status" value="1"/>
</dbReference>
<evidence type="ECO:0000259" key="10">
    <source>
        <dbReference type="Pfam" id="PF14845"/>
    </source>
</evidence>
<dbReference type="GO" id="GO:0005764">
    <property type="term" value="C:lysosome"/>
    <property type="evidence" value="ECO:0007669"/>
    <property type="project" value="TreeGrafter"/>
</dbReference>
<dbReference type="EMBL" id="ASPP01024706">
    <property type="protein sequence ID" value="ETO08779.1"/>
    <property type="molecule type" value="Genomic_DNA"/>
</dbReference>
<dbReference type="Proteomes" id="UP000023152">
    <property type="component" value="Unassembled WGS sequence"/>
</dbReference>
<dbReference type="GO" id="GO:0005975">
    <property type="term" value="P:carbohydrate metabolic process"/>
    <property type="evidence" value="ECO:0007669"/>
    <property type="project" value="InterPro"/>
</dbReference>
<keyword evidence="8" id="KW-0472">Membrane</keyword>
<dbReference type="InterPro" id="IPR029019">
    <property type="entry name" value="HEX_eukaryotic_N"/>
</dbReference>
<feature type="transmembrane region" description="Helical" evidence="8">
    <location>
        <begin position="33"/>
        <end position="54"/>
    </location>
</feature>
<feature type="compositionally biased region" description="Polar residues" evidence="7">
    <location>
        <begin position="116"/>
        <end position="131"/>
    </location>
</feature>
<evidence type="ECO:0000256" key="7">
    <source>
        <dbReference type="SAM" id="MobiDB-lite"/>
    </source>
</evidence>
<dbReference type="OrthoDB" id="428480at2759"/>
<keyword evidence="8" id="KW-0812">Transmembrane</keyword>
<reference evidence="11 12" key="1">
    <citation type="journal article" date="2013" name="Curr. Biol.">
        <title>The Genome of the Foraminiferan Reticulomyxa filosa.</title>
        <authorList>
            <person name="Glockner G."/>
            <person name="Hulsmann N."/>
            <person name="Schleicher M."/>
            <person name="Noegel A.A."/>
            <person name="Eichinger L."/>
            <person name="Gallinger C."/>
            <person name="Pawlowski J."/>
            <person name="Sierra R."/>
            <person name="Euteneuer U."/>
            <person name="Pillet L."/>
            <person name="Moustafa A."/>
            <person name="Platzer M."/>
            <person name="Groth M."/>
            <person name="Szafranski K."/>
            <person name="Schliwa M."/>
        </authorList>
    </citation>
    <scope>NUCLEOTIDE SEQUENCE [LARGE SCALE GENOMIC DNA]</scope>
</reference>
<dbReference type="PANTHER" id="PTHR22600:SF21">
    <property type="entry name" value="BETA-HEXOSAMINIDASE A"/>
    <property type="match status" value="1"/>
</dbReference>
<dbReference type="Pfam" id="PF00728">
    <property type="entry name" value="Glyco_hydro_20"/>
    <property type="match status" value="1"/>
</dbReference>
<feature type="domain" description="Glycoside hydrolase family 20 catalytic" evidence="9">
    <location>
        <begin position="293"/>
        <end position="441"/>
    </location>
</feature>
<dbReference type="AlphaFoldDB" id="X6M4C3"/>
<evidence type="ECO:0000313" key="11">
    <source>
        <dbReference type="EMBL" id="ETO08779.1"/>
    </source>
</evidence>
<dbReference type="InterPro" id="IPR029018">
    <property type="entry name" value="Hex-like_dom2"/>
</dbReference>
<dbReference type="InterPro" id="IPR015883">
    <property type="entry name" value="Glyco_hydro_20_cat"/>
</dbReference>
<protein>
    <recommendedName>
        <fullName evidence="3">beta-N-acetylhexosaminidase</fullName>
        <ecNumber evidence="3">3.2.1.52</ecNumber>
    </recommendedName>
</protein>
<accession>X6M4C3</accession>
<dbReference type="PRINTS" id="PR00738">
    <property type="entry name" value="GLHYDRLASE20"/>
</dbReference>
<dbReference type="GO" id="GO:0006689">
    <property type="term" value="P:ganglioside catabolic process"/>
    <property type="evidence" value="ECO:0007669"/>
    <property type="project" value="TreeGrafter"/>
</dbReference>
<dbReference type="EC" id="3.2.1.52" evidence="3"/>
<comment type="catalytic activity">
    <reaction evidence="1">
        <text>Hydrolysis of terminal non-reducing N-acetyl-D-hexosamine residues in N-acetyl-beta-D-hexosaminides.</text>
        <dbReference type="EC" id="3.2.1.52"/>
    </reaction>
</comment>
<dbReference type="Pfam" id="PF14845">
    <property type="entry name" value="Glycohydro_20b2"/>
    <property type="match status" value="1"/>
</dbReference>
<evidence type="ECO:0000256" key="3">
    <source>
        <dbReference type="ARBA" id="ARBA00012663"/>
    </source>
</evidence>
<keyword evidence="12" id="KW-1185">Reference proteome</keyword>
<evidence type="ECO:0000256" key="2">
    <source>
        <dbReference type="ARBA" id="ARBA00006285"/>
    </source>
</evidence>
<keyword evidence="4" id="KW-0378">Hydrolase</keyword>
<evidence type="ECO:0000256" key="6">
    <source>
        <dbReference type="ARBA" id="ARBA00023295"/>
    </source>
</evidence>
<evidence type="ECO:0000256" key="5">
    <source>
        <dbReference type="ARBA" id="ARBA00023180"/>
    </source>
</evidence>
<sequence length="441" mass="50641">MATNFGNDRLSTRARSRLTISPGLLGKGAPGKLLFRLFITIALVLVGLIVGLLFKYNFWAGETKVIQYDSKKYNVLSIYEGKSPNPVVFRELNKTDGVFTQPKIPSMPSVDDKTQNDNGQDPSLKQQNGSECQFSKDYSRYQLIRQLNRIKVWPMPHSIDLYDYDVPIQLPMTFQTNFKHEILHEAVKRYQDIMFSHTVSSEPRVYHEYFDGVVLHIDKDDDVELELSMDESYELIVPALPSNSVNCNKILLRAGTVFGALRGLETLSQLIRYDFATDTYKIMLASINDKPRFAHRGILLDTSRHFHPPTVIKHLLDAMSYAKFNVFHWHVVDEESFPYQSNAFPNLWNGSYSIHERYSEKDIFEIIDYARFRGIRVIPEFDTPGHAGSWCKGYPEICIRASCRRPSPTLLDPSNPLTFEIVEGVLKEASQRFPDQFLHLG</sequence>
<gene>
    <name evidence="11" type="ORF">RFI_28611</name>
</gene>
<keyword evidence="5" id="KW-0325">Glycoprotein</keyword>
<dbReference type="Gene3D" id="3.20.20.80">
    <property type="entry name" value="Glycosidases"/>
    <property type="match status" value="1"/>
</dbReference>
<keyword evidence="6" id="KW-0326">Glycosidase</keyword>